<proteinExistence type="predicted"/>
<evidence type="ECO:0000313" key="2">
    <source>
        <dbReference type="Proteomes" id="UP000664477"/>
    </source>
</evidence>
<name>A0A939SP27_PRORE</name>
<comment type="caution">
    <text evidence="1">The sequence shown here is derived from an EMBL/GenBank/DDBJ whole genome shotgun (WGS) entry which is preliminary data.</text>
</comment>
<dbReference type="EMBL" id="JAGETQ010000028">
    <property type="protein sequence ID" value="MBO1916077.1"/>
    <property type="molecule type" value="Genomic_DNA"/>
</dbReference>
<accession>A0A939SP27</accession>
<dbReference type="AlphaFoldDB" id="A0A939SP27"/>
<reference evidence="1" key="1">
    <citation type="submission" date="2021-03" db="EMBL/GenBank/DDBJ databases">
        <title>Molecular epidemiology and mechanisms of colistin and carbapenem resistance in Enterobacteriaceae from clinical isolates, the environment and porcine samples in Pretoria, South Africa.</title>
        <authorList>
            <person name="Bogoshi D."/>
            <person name="Mbelle N.M."/>
            <person name="Naidoo V."/>
            <person name="Osei Sekyere J."/>
        </authorList>
    </citation>
    <scope>NUCLEOTIDE SEQUENCE</scope>
    <source>
        <strain evidence="1">C052</strain>
    </source>
</reference>
<evidence type="ECO:0000313" key="1">
    <source>
        <dbReference type="EMBL" id="MBO1916077.1"/>
    </source>
</evidence>
<gene>
    <name evidence="1" type="ORF">J4727_07340</name>
</gene>
<dbReference type="Proteomes" id="UP000664477">
    <property type="component" value="Unassembled WGS sequence"/>
</dbReference>
<organism evidence="1 2">
    <name type="scientific">Providencia rettgeri</name>
    <dbReference type="NCBI Taxonomy" id="587"/>
    <lineage>
        <taxon>Bacteria</taxon>
        <taxon>Pseudomonadati</taxon>
        <taxon>Pseudomonadota</taxon>
        <taxon>Gammaproteobacteria</taxon>
        <taxon>Enterobacterales</taxon>
        <taxon>Morganellaceae</taxon>
        <taxon>Providencia</taxon>
    </lineage>
</organism>
<protein>
    <submittedName>
        <fullName evidence="1">Uncharacterized protein</fullName>
    </submittedName>
</protein>
<sequence>MDNQATQAVDMITNALSEVLQQNSKLEITVVSGDKTTQYLTPKSNARITVFNGNTIENIND</sequence>